<evidence type="ECO:0000313" key="1">
    <source>
        <dbReference type="EMBL" id="CAG8499155.1"/>
    </source>
</evidence>
<dbReference type="EMBL" id="CAJVPM010003279">
    <property type="protein sequence ID" value="CAG8499155.1"/>
    <property type="molecule type" value="Genomic_DNA"/>
</dbReference>
<sequence length="142" mass="15217">MIQHGSLSLPLVKAGSPNCQVINETSQQVYDLRPLTRISGDDWKVKSEGFNYEFGLNVCNVILNTSNVNQDDKVGIWGELVAVGVLATLAEADEAGDTARAAGADASAAVKTGLINKTSEIIGCHRNTAANLNKSPYRYHKD</sequence>
<dbReference type="Proteomes" id="UP000789860">
    <property type="component" value="Unassembled WGS sequence"/>
</dbReference>
<keyword evidence="2" id="KW-1185">Reference proteome</keyword>
<organism evidence="1 2">
    <name type="scientific">Scutellospora calospora</name>
    <dbReference type="NCBI Taxonomy" id="85575"/>
    <lineage>
        <taxon>Eukaryota</taxon>
        <taxon>Fungi</taxon>
        <taxon>Fungi incertae sedis</taxon>
        <taxon>Mucoromycota</taxon>
        <taxon>Glomeromycotina</taxon>
        <taxon>Glomeromycetes</taxon>
        <taxon>Diversisporales</taxon>
        <taxon>Gigasporaceae</taxon>
        <taxon>Scutellospora</taxon>
    </lineage>
</organism>
<evidence type="ECO:0000313" key="2">
    <source>
        <dbReference type="Proteomes" id="UP000789860"/>
    </source>
</evidence>
<accession>A0ACA9KXF7</accession>
<comment type="caution">
    <text evidence="1">The sequence shown here is derived from an EMBL/GenBank/DDBJ whole genome shotgun (WGS) entry which is preliminary data.</text>
</comment>
<name>A0ACA9KXF7_9GLOM</name>
<reference evidence="1" key="1">
    <citation type="submission" date="2021-06" db="EMBL/GenBank/DDBJ databases">
        <authorList>
            <person name="Kallberg Y."/>
            <person name="Tangrot J."/>
            <person name="Rosling A."/>
        </authorList>
    </citation>
    <scope>NUCLEOTIDE SEQUENCE</scope>
    <source>
        <strain evidence="1">AU212A</strain>
    </source>
</reference>
<proteinExistence type="predicted"/>
<gene>
    <name evidence="1" type="ORF">SCALOS_LOCUS3163</name>
</gene>
<protein>
    <submittedName>
        <fullName evidence="1">3659_t:CDS:1</fullName>
    </submittedName>
</protein>